<name>A0A6L6WT41_9ACTN</name>
<dbReference type="InterPro" id="IPR001173">
    <property type="entry name" value="Glyco_trans_2-like"/>
</dbReference>
<dbReference type="PANTHER" id="PTHR43398">
    <property type="entry name" value="DOLICHOL-PHOSPHATE MANNOSYLTRANSFERASE SUBUNIT 1"/>
    <property type="match status" value="1"/>
</dbReference>
<dbReference type="Pfam" id="PF00535">
    <property type="entry name" value="Glycos_transf_2"/>
    <property type="match status" value="1"/>
</dbReference>
<sequence length="291" mass="30925">MTEASPLDAAERAVQVLGAGRLPEEWAATPLTVVMPTYNEAGNLPGMADALLALPLAGLRLLVVDDSSPDGTGEIAEDCARRHQEMSGRRRMSVLHRTEKDGLGRAYAAGMAKAVEGGARYVLQMDADGSHPVEKVPELLGVALATDAGVVVGSRYVQGGTLSDAWGAHRKLLSRWANAYAGTILGTRVRDITGGFNLWRADAVHAVDLRSVDSAGYSFQVETKYRALRHGFDVMEVPIHFEDRTVGESKMSLMVQLESVVMPWKLRVRAARGSRGGPGPGPSASGPGPSA</sequence>
<dbReference type="GO" id="GO:0004582">
    <property type="term" value="F:dolichyl-phosphate beta-D-mannosyltransferase activity"/>
    <property type="evidence" value="ECO:0007669"/>
    <property type="project" value="InterPro"/>
</dbReference>
<reference evidence="6 7" key="1">
    <citation type="submission" date="2019-11" db="EMBL/GenBank/DDBJ databases">
        <title>Streptomyces typhae sp. nov., a novel endophytic actinomycete isolated from the root of cattail pollen (Typha angustifolia L.).</title>
        <authorList>
            <person name="Peng C."/>
        </authorList>
    </citation>
    <scope>NUCLEOTIDE SEQUENCE [LARGE SCALE GENOMIC DNA]</scope>
    <source>
        <strain evidence="7">p1417</strain>
    </source>
</reference>
<evidence type="ECO:0000313" key="6">
    <source>
        <dbReference type="EMBL" id="MVO84847.1"/>
    </source>
</evidence>
<dbReference type="SUPFAM" id="SSF53448">
    <property type="entry name" value="Nucleotide-diphospho-sugar transferases"/>
    <property type="match status" value="1"/>
</dbReference>
<comment type="caution">
    <text evidence="6">The sequence shown here is derived from an EMBL/GenBank/DDBJ whole genome shotgun (WGS) entry which is preliminary data.</text>
</comment>
<dbReference type="CDD" id="cd06442">
    <property type="entry name" value="DPM1_like"/>
    <property type="match status" value="1"/>
</dbReference>
<dbReference type="RefSeq" id="WP_063803703.1">
    <property type="nucleotide sequence ID" value="NZ_WPNZ01000003.1"/>
</dbReference>
<keyword evidence="7" id="KW-1185">Reference proteome</keyword>
<dbReference type="EMBL" id="WPNZ01000003">
    <property type="protein sequence ID" value="MVO84847.1"/>
    <property type="molecule type" value="Genomic_DNA"/>
</dbReference>
<dbReference type="InterPro" id="IPR029044">
    <property type="entry name" value="Nucleotide-diphossugar_trans"/>
</dbReference>
<keyword evidence="3 6" id="KW-0808">Transferase</keyword>
<dbReference type="GO" id="GO:0009247">
    <property type="term" value="P:glycolipid biosynthetic process"/>
    <property type="evidence" value="ECO:0007669"/>
    <property type="project" value="TreeGrafter"/>
</dbReference>
<evidence type="ECO:0000256" key="2">
    <source>
        <dbReference type="ARBA" id="ARBA00022676"/>
    </source>
</evidence>
<dbReference type="GO" id="GO:0016020">
    <property type="term" value="C:membrane"/>
    <property type="evidence" value="ECO:0007669"/>
    <property type="project" value="GOC"/>
</dbReference>
<protein>
    <submittedName>
        <fullName evidence="6">Glycosyltransferase</fullName>
    </submittedName>
</protein>
<feature type="region of interest" description="Disordered" evidence="4">
    <location>
        <begin position="271"/>
        <end position="291"/>
    </location>
</feature>
<evidence type="ECO:0000313" key="7">
    <source>
        <dbReference type="Proteomes" id="UP000483802"/>
    </source>
</evidence>
<dbReference type="Proteomes" id="UP000483802">
    <property type="component" value="Unassembled WGS sequence"/>
</dbReference>
<feature type="domain" description="Glycosyltransferase 2-like" evidence="5">
    <location>
        <begin position="32"/>
        <end position="204"/>
    </location>
</feature>
<dbReference type="PANTHER" id="PTHR43398:SF1">
    <property type="entry name" value="DOLICHOL-PHOSPHATE MANNOSYLTRANSFERASE SUBUNIT 1"/>
    <property type="match status" value="1"/>
</dbReference>
<gene>
    <name evidence="6" type="ORF">GPA10_08710</name>
</gene>
<evidence type="ECO:0000256" key="4">
    <source>
        <dbReference type="SAM" id="MobiDB-lite"/>
    </source>
</evidence>
<evidence type="ECO:0000259" key="5">
    <source>
        <dbReference type="Pfam" id="PF00535"/>
    </source>
</evidence>
<feature type="compositionally biased region" description="Low complexity" evidence="4">
    <location>
        <begin position="282"/>
        <end position="291"/>
    </location>
</feature>
<proteinExistence type="inferred from homology"/>
<organism evidence="6 7">
    <name type="scientific">Streptomyces typhae</name>
    <dbReference type="NCBI Taxonomy" id="2681492"/>
    <lineage>
        <taxon>Bacteria</taxon>
        <taxon>Bacillati</taxon>
        <taxon>Actinomycetota</taxon>
        <taxon>Actinomycetes</taxon>
        <taxon>Kitasatosporales</taxon>
        <taxon>Streptomycetaceae</taxon>
        <taxon>Streptomyces</taxon>
    </lineage>
</organism>
<evidence type="ECO:0000256" key="1">
    <source>
        <dbReference type="ARBA" id="ARBA00006739"/>
    </source>
</evidence>
<dbReference type="InterPro" id="IPR039528">
    <property type="entry name" value="DPM1-like"/>
</dbReference>
<accession>A0A6L6WT41</accession>
<dbReference type="AlphaFoldDB" id="A0A6L6WT41"/>
<evidence type="ECO:0000256" key="3">
    <source>
        <dbReference type="ARBA" id="ARBA00022679"/>
    </source>
</evidence>
<keyword evidence="2" id="KW-0328">Glycosyltransferase</keyword>
<comment type="similarity">
    <text evidence="1">Belongs to the glycosyltransferase 2 family.</text>
</comment>
<dbReference type="FunFam" id="3.90.550.10:FF:000122">
    <property type="entry name" value="Dolichol-phosphate mannosyltransferase subunit 1"/>
    <property type="match status" value="1"/>
</dbReference>
<dbReference type="Gene3D" id="3.90.550.10">
    <property type="entry name" value="Spore Coat Polysaccharide Biosynthesis Protein SpsA, Chain A"/>
    <property type="match status" value="1"/>
</dbReference>